<organism evidence="1 2">
    <name type="scientific">Escherichia phage vB_EcoP_PhAPEC5</name>
    <dbReference type="NCBI Taxonomy" id="1395983"/>
    <lineage>
        <taxon>Viruses</taxon>
        <taxon>Duplodnaviria</taxon>
        <taxon>Heunggongvirae</taxon>
        <taxon>Uroviricota</taxon>
        <taxon>Caudoviricetes</taxon>
        <taxon>Schitoviridae</taxon>
        <taxon>Enquatrovirinae</taxon>
        <taxon>Gamaleyavirus</taxon>
        <taxon>Gamaleyavirus APEC5</taxon>
    </lineage>
</organism>
<reference evidence="1 2" key="1">
    <citation type="journal article" date="2014" name="Vet. Microbiol.">
        <title>A cocktail of in vitro efficient phages is not a guarantee for in vivo therapeutic results against avian colibacillosis.</title>
        <authorList>
            <person name="Tsonos J."/>
            <person name="Oosterik L.H."/>
            <person name="Tuntufye H.N."/>
            <person name="Klumpp J."/>
            <person name="Butaye P."/>
            <person name="De Greve H."/>
            <person name="Hernalsteens J.P."/>
            <person name="Lavigne R."/>
            <person name="Goddeeris B.M."/>
        </authorList>
    </citation>
    <scope>NUCLEOTIDE SEQUENCE [LARGE SCALE GENOMIC DNA]</scope>
</reference>
<dbReference type="RefSeq" id="YP_009055514.1">
    <property type="nucleotide sequence ID" value="NC_024786.1"/>
</dbReference>
<dbReference type="EMBL" id="KF192075">
    <property type="protein sequence ID" value="AGV99288.1"/>
    <property type="molecule type" value="Genomic_DNA"/>
</dbReference>
<gene>
    <name evidence="1" type="ORF">PhAPEC5_8</name>
</gene>
<dbReference type="OrthoDB" id="18741at10239"/>
<protein>
    <submittedName>
        <fullName evidence="1">Uncharacterized protein</fullName>
    </submittedName>
</protein>
<sequence length="85" mass="9768">MIITFPVTKSFNYMGQTIEVPLWVKYVALLPRPQKSSNASLIGFSRKPKLTENCIWKSSGRQEEIGFCDYVPQPNIVYLTLEKVE</sequence>
<accession>A0A067Y1J7</accession>
<evidence type="ECO:0000313" key="1">
    <source>
        <dbReference type="EMBL" id="AGV99288.1"/>
    </source>
</evidence>
<dbReference type="KEGG" id="vg:20283783"/>
<name>A0A067Y1J7_9CAUD</name>
<keyword evidence="2" id="KW-1185">Reference proteome</keyword>
<dbReference type="GeneID" id="20283783"/>
<dbReference type="Proteomes" id="UP000027383">
    <property type="component" value="Segment"/>
</dbReference>
<evidence type="ECO:0000313" key="2">
    <source>
        <dbReference type="Proteomes" id="UP000027383"/>
    </source>
</evidence>
<proteinExistence type="predicted"/>